<feature type="compositionally biased region" description="Basic and acidic residues" evidence="1">
    <location>
        <begin position="27"/>
        <end position="40"/>
    </location>
</feature>
<feature type="compositionally biased region" description="Polar residues" evidence="1">
    <location>
        <begin position="44"/>
        <end position="61"/>
    </location>
</feature>
<keyword evidence="3" id="KW-1185">Reference proteome</keyword>
<gene>
    <name evidence="2" type="ORF">DCAR_0310911</name>
</gene>
<dbReference type="AlphaFoldDB" id="A0A166A9J8"/>
<reference evidence="2" key="2">
    <citation type="submission" date="2022-03" db="EMBL/GenBank/DDBJ databases">
        <title>Draft title - Genomic analysis of global carrot germplasm unveils the trajectory of domestication and the origin of high carotenoid orange carrot.</title>
        <authorList>
            <person name="Iorizzo M."/>
            <person name="Ellison S."/>
            <person name="Senalik D."/>
            <person name="Macko-Podgorni A."/>
            <person name="Grzebelus D."/>
            <person name="Bostan H."/>
            <person name="Rolling W."/>
            <person name="Curaba J."/>
            <person name="Simon P."/>
        </authorList>
    </citation>
    <scope>NUCLEOTIDE SEQUENCE</scope>
    <source>
        <tissue evidence="2">Leaf</tissue>
    </source>
</reference>
<feature type="region of interest" description="Disordered" evidence="1">
    <location>
        <begin position="1"/>
        <end position="64"/>
    </location>
</feature>
<proteinExistence type="predicted"/>
<evidence type="ECO:0000313" key="3">
    <source>
        <dbReference type="Proteomes" id="UP000077755"/>
    </source>
</evidence>
<name>A0A166A9J8_DAUCS</name>
<organism evidence="2 3">
    <name type="scientific">Daucus carota subsp. sativus</name>
    <name type="common">Carrot</name>
    <dbReference type="NCBI Taxonomy" id="79200"/>
    <lineage>
        <taxon>Eukaryota</taxon>
        <taxon>Viridiplantae</taxon>
        <taxon>Streptophyta</taxon>
        <taxon>Embryophyta</taxon>
        <taxon>Tracheophyta</taxon>
        <taxon>Spermatophyta</taxon>
        <taxon>Magnoliopsida</taxon>
        <taxon>eudicotyledons</taxon>
        <taxon>Gunneridae</taxon>
        <taxon>Pentapetalae</taxon>
        <taxon>asterids</taxon>
        <taxon>campanulids</taxon>
        <taxon>Apiales</taxon>
        <taxon>Apiaceae</taxon>
        <taxon>Apioideae</taxon>
        <taxon>Scandiceae</taxon>
        <taxon>Daucinae</taxon>
        <taxon>Daucus</taxon>
        <taxon>Daucus sect. Daucus</taxon>
    </lineage>
</organism>
<sequence>MATVTKARNSNGPVGNSKTFSKSGKNNGEERRNGDQEAGKKAKGSSSQDSTNAHSGNTQHTEGNKKLQLDKILKRWFLVDYDLVGAINKENHSLIPMAEARVNYLIGIVPDKLLTEGINGKEEALWSIHELLYNNGCWEKASNLVVADYDGSENGNTSDPVQPFFNAYAHLIHPNTRRSMKRWKRWA</sequence>
<dbReference type="Proteomes" id="UP000077755">
    <property type="component" value="Chromosome 3"/>
</dbReference>
<dbReference type="EMBL" id="CP093345">
    <property type="protein sequence ID" value="WOG91661.1"/>
    <property type="molecule type" value="Genomic_DNA"/>
</dbReference>
<reference evidence="2" key="1">
    <citation type="journal article" date="2016" name="Nat. Genet.">
        <title>A high-quality carrot genome assembly provides new insights into carotenoid accumulation and asterid genome evolution.</title>
        <authorList>
            <person name="Iorizzo M."/>
            <person name="Ellison S."/>
            <person name="Senalik D."/>
            <person name="Zeng P."/>
            <person name="Satapoomin P."/>
            <person name="Huang J."/>
            <person name="Bowman M."/>
            <person name="Iovene M."/>
            <person name="Sanseverino W."/>
            <person name="Cavagnaro P."/>
            <person name="Yildiz M."/>
            <person name="Macko-Podgorni A."/>
            <person name="Moranska E."/>
            <person name="Grzebelus E."/>
            <person name="Grzebelus D."/>
            <person name="Ashrafi H."/>
            <person name="Zheng Z."/>
            <person name="Cheng S."/>
            <person name="Spooner D."/>
            <person name="Van Deynze A."/>
            <person name="Simon P."/>
        </authorList>
    </citation>
    <scope>NUCLEOTIDE SEQUENCE</scope>
    <source>
        <tissue evidence="2">Leaf</tissue>
    </source>
</reference>
<accession>A0A166A9J8</accession>
<evidence type="ECO:0000313" key="2">
    <source>
        <dbReference type="EMBL" id="WOG91661.1"/>
    </source>
</evidence>
<feature type="compositionally biased region" description="Polar residues" evidence="1">
    <location>
        <begin position="1"/>
        <end position="26"/>
    </location>
</feature>
<dbReference type="Gramene" id="KZN00912">
    <property type="protein sequence ID" value="KZN00912"/>
    <property type="gene ID" value="DCAR_009666"/>
</dbReference>
<protein>
    <submittedName>
        <fullName evidence="2">Uncharacterized protein</fullName>
    </submittedName>
</protein>
<evidence type="ECO:0000256" key="1">
    <source>
        <dbReference type="SAM" id="MobiDB-lite"/>
    </source>
</evidence>